<keyword evidence="2" id="KW-0805">Transcription regulation</keyword>
<dbReference type="RefSeq" id="WP_109825561.1">
    <property type="nucleotide sequence ID" value="NZ_QGKL01000042.1"/>
</dbReference>
<dbReference type="InterPro" id="IPR005119">
    <property type="entry name" value="LysR_subst-bd"/>
</dbReference>
<keyword evidence="4" id="KW-0804">Transcription</keyword>
<dbReference type="PRINTS" id="PR00039">
    <property type="entry name" value="HTHLYSR"/>
</dbReference>
<dbReference type="GO" id="GO:0003700">
    <property type="term" value="F:DNA-binding transcription factor activity"/>
    <property type="evidence" value="ECO:0007669"/>
    <property type="project" value="InterPro"/>
</dbReference>
<accession>A0A317C5W5</accession>
<dbReference type="OrthoDB" id="5297026at2"/>
<dbReference type="SUPFAM" id="SSF46785">
    <property type="entry name" value="Winged helix' DNA-binding domain"/>
    <property type="match status" value="1"/>
</dbReference>
<name>A0A317C5W5_9GAMM</name>
<dbReference type="Pfam" id="PF03466">
    <property type="entry name" value="LysR_substrate"/>
    <property type="match status" value="1"/>
</dbReference>
<dbReference type="EMBL" id="QGKL01000042">
    <property type="protein sequence ID" value="PWQ93601.1"/>
    <property type="molecule type" value="Genomic_DNA"/>
</dbReference>
<dbReference type="GO" id="GO:0019344">
    <property type="term" value="P:cysteine biosynthetic process"/>
    <property type="evidence" value="ECO:0007669"/>
    <property type="project" value="TreeGrafter"/>
</dbReference>
<evidence type="ECO:0000313" key="6">
    <source>
        <dbReference type="EMBL" id="PWQ93601.1"/>
    </source>
</evidence>
<keyword evidence="7" id="KW-1185">Reference proteome</keyword>
<dbReference type="AlphaFoldDB" id="A0A317C5W5"/>
<dbReference type="PROSITE" id="PS50931">
    <property type="entry name" value="HTH_LYSR"/>
    <property type="match status" value="1"/>
</dbReference>
<comment type="caution">
    <text evidence="6">The sequence shown here is derived from an EMBL/GenBank/DDBJ whole genome shotgun (WGS) entry which is preliminary data.</text>
</comment>
<evidence type="ECO:0000259" key="5">
    <source>
        <dbReference type="PROSITE" id="PS50931"/>
    </source>
</evidence>
<evidence type="ECO:0000256" key="1">
    <source>
        <dbReference type="ARBA" id="ARBA00009437"/>
    </source>
</evidence>
<reference evidence="6 7" key="1">
    <citation type="submission" date="2018-05" db="EMBL/GenBank/DDBJ databases">
        <title>Leucothrix arctica sp. nov., isolated from Arctic seawater.</title>
        <authorList>
            <person name="Choi A."/>
            <person name="Baek K."/>
        </authorList>
    </citation>
    <scope>NUCLEOTIDE SEQUENCE [LARGE SCALE GENOMIC DNA]</scope>
    <source>
        <strain evidence="6 7">IMCC9719</strain>
    </source>
</reference>
<dbReference type="InterPro" id="IPR000847">
    <property type="entry name" value="LysR_HTH_N"/>
</dbReference>
<comment type="similarity">
    <text evidence="1">Belongs to the LysR transcriptional regulatory family.</text>
</comment>
<dbReference type="Gene3D" id="3.40.190.10">
    <property type="entry name" value="Periplasmic binding protein-like II"/>
    <property type="match status" value="2"/>
</dbReference>
<dbReference type="InterPro" id="IPR036390">
    <property type="entry name" value="WH_DNA-bd_sf"/>
</dbReference>
<dbReference type="Proteomes" id="UP000245506">
    <property type="component" value="Unassembled WGS sequence"/>
</dbReference>
<sequence>MKIFQLQLLKTVLNNGLNISRAAEQHFVVQSAVSRQLSLLEEELGLPLFERKGKRLVKSTALSDAIVQEVDNIELSLENIRGIADEFRDGEKGEIRIATTHMQAKYFLPPVLNEFRQRYPKVKVNFLQGNPAQLVQMLHDREADIAICTEEIADDNALATHHCYDWNHALIIPRDHELAKGKLSLERIAEYPILTYVLGFTGRSKIEKAFLDQNLHIDTSFSATDSDVIKSYVKLGFGVGIIASLAHTLDENQELLMRDMSEFFPVSVTRIAYMKDKHLKSYMTDIVDILESHGGTLNKQLQKS</sequence>
<keyword evidence="3" id="KW-0238">DNA-binding</keyword>
<dbReference type="InterPro" id="IPR036388">
    <property type="entry name" value="WH-like_DNA-bd_sf"/>
</dbReference>
<dbReference type="SUPFAM" id="SSF53850">
    <property type="entry name" value="Periplasmic binding protein-like II"/>
    <property type="match status" value="1"/>
</dbReference>
<feature type="domain" description="HTH lysR-type" evidence="5">
    <location>
        <begin position="1"/>
        <end position="59"/>
    </location>
</feature>
<evidence type="ECO:0000313" key="7">
    <source>
        <dbReference type="Proteomes" id="UP000245506"/>
    </source>
</evidence>
<dbReference type="PANTHER" id="PTHR30126">
    <property type="entry name" value="HTH-TYPE TRANSCRIPTIONAL REGULATOR"/>
    <property type="match status" value="1"/>
</dbReference>
<gene>
    <name evidence="6" type="ORF">DKT75_18455</name>
</gene>
<proteinExistence type="inferred from homology"/>
<organism evidence="6 7">
    <name type="scientific">Leucothrix arctica</name>
    <dbReference type="NCBI Taxonomy" id="1481894"/>
    <lineage>
        <taxon>Bacteria</taxon>
        <taxon>Pseudomonadati</taxon>
        <taxon>Pseudomonadota</taxon>
        <taxon>Gammaproteobacteria</taxon>
        <taxon>Thiotrichales</taxon>
        <taxon>Thiotrichaceae</taxon>
        <taxon>Leucothrix</taxon>
    </lineage>
</organism>
<protein>
    <submittedName>
        <fullName evidence="6">LysR family transcriptional regulator</fullName>
    </submittedName>
</protein>
<dbReference type="GO" id="GO:0000976">
    <property type="term" value="F:transcription cis-regulatory region binding"/>
    <property type="evidence" value="ECO:0007669"/>
    <property type="project" value="TreeGrafter"/>
</dbReference>
<dbReference type="Gene3D" id="1.10.10.10">
    <property type="entry name" value="Winged helix-like DNA-binding domain superfamily/Winged helix DNA-binding domain"/>
    <property type="match status" value="1"/>
</dbReference>
<dbReference type="PANTHER" id="PTHR30126:SF6">
    <property type="entry name" value="HTH-TYPE TRANSCRIPTIONAL REGULATOR CYSB-RELATED"/>
    <property type="match status" value="1"/>
</dbReference>
<evidence type="ECO:0000256" key="2">
    <source>
        <dbReference type="ARBA" id="ARBA00023015"/>
    </source>
</evidence>
<evidence type="ECO:0000256" key="4">
    <source>
        <dbReference type="ARBA" id="ARBA00023163"/>
    </source>
</evidence>
<evidence type="ECO:0000256" key="3">
    <source>
        <dbReference type="ARBA" id="ARBA00023125"/>
    </source>
</evidence>
<dbReference type="Pfam" id="PF00126">
    <property type="entry name" value="HTH_1"/>
    <property type="match status" value="1"/>
</dbReference>